<feature type="transmembrane region" description="Helical" evidence="19">
    <location>
        <begin position="236"/>
        <end position="256"/>
    </location>
</feature>
<keyword evidence="12 18" id="KW-0548">Nucleotidyltransferase</keyword>
<evidence type="ECO:0000256" key="14">
    <source>
        <dbReference type="ARBA" id="ARBA00023098"/>
    </source>
</evidence>
<dbReference type="RefSeq" id="WP_097804103.1">
    <property type="nucleotide sequence ID" value="NZ_FXYH01000004.1"/>
</dbReference>
<dbReference type="PROSITE" id="PS01315">
    <property type="entry name" value="CDS"/>
    <property type="match status" value="1"/>
</dbReference>
<feature type="transmembrane region" description="Helical" evidence="19">
    <location>
        <begin position="83"/>
        <end position="101"/>
    </location>
</feature>
<keyword evidence="9" id="KW-0444">Lipid biosynthesis</keyword>
<evidence type="ECO:0000256" key="15">
    <source>
        <dbReference type="ARBA" id="ARBA00023136"/>
    </source>
</evidence>
<name>A0A238K807_9RHOB</name>
<keyword evidence="11 18" id="KW-0812">Transmembrane</keyword>
<reference evidence="20 21" key="1">
    <citation type="submission" date="2017-05" db="EMBL/GenBank/DDBJ databases">
        <authorList>
            <person name="Song R."/>
            <person name="Chenine A.L."/>
            <person name="Ruprecht R.M."/>
        </authorList>
    </citation>
    <scope>NUCLEOTIDE SEQUENCE [LARGE SCALE GENOMIC DNA]</scope>
    <source>
        <strain evidence="20 21">CECT 8663</strain>
    </source>
</reference>
<keyword evidence="16" id="KW-0594">Phospholipid biosynthesis</keyword>
<evidence type="ECO:0000256" key="16">
    <source>
        <dbReference type="ARBA" id="ARBA00023209"/>
    </source>
</evidence>
<evidence type="ECO:0000256" key="7">
    <source>
        <dbReference type="ARBA" id="ARBA00019373"/>
    </source>
</evidence>
<keyword evidence="13 19" id="KW-1133">Transmembrane helix</keyword>
<dbReference type="EC" id="2.7.7.41" evidence="6 18"/>
<evidence type="ECO:0000256" key="9">
    <source>
        <dbReference type="ARBA" id="ARBA00022516"/>
    </source>
</evidence>
<evidence type="ECO:0000256" key="2">
    <source>
        <dbReference type="ARBA" id="ARBA00004651"/>
    </source>
</evidence>
<gene>
    <name evidence="20" type="primary">cdsA</name>
    <name evidence="20" type="ORF">PEV8663_01617</name>
</gene>
<protein>
    <recommendedName>
        <fullName evidence="7 18">Phosphatidate cytidylyltransferase</fullName>
        <ecNumber evidence="6 18">2.7.7.41</ecNumber>
    </recommendedName>
</protein>
<dbReference type="PANTHER" id="PTHR46382:SF1">
    <property type="entry name" value="PHOSPHATIDATE CYTIDYLYLTRANSFERASE"/>
    <property type="match status" value="1"/>
</dbReference>
<comment type="pathway">
    <text evidence="4">Lipid metabolism.</text>
</comment>
<proteinExistence type="inferred from homology"/>
<comment type="subcellular location">
    <subcellularLocation>
        <location evidence="2">Cell membrane</location>
        <topology evidence="2">Multi-pass membrane protein</topology>
    </subcellularLocation>
</comment>
<evidence type="ECO:0000256" key="18">
    <source>
        <dbReference type="RuleBase" id="RU003938"/>
    </source>
</evidence>
<dbReference type="OrthoDB" id="9799199at2"/>
<keyword evidence="10 18" id="KW-0808">Transferase</keyword>
<dbReference type="UniPathway" id="UPA00557">
    <property type="reaction ID" value="UER00614"/>
</dbReference>
<evidence type="ECO:0000256" key="3">
    <source>
        <dbReference type="ARBA" id="ARBA00005119"/>
    </source>
</evidence>
<comment type="pathway">
    <text evidence="3 18">Phospholipid metabolism; CDP-diacylglycerol biosynthesis; CDP-diacylglycerol from sn-glycerol 3-phosphate: step 3/3.</text>
</comment>
<keyword evidence="14" id="KW-0443">Lipid metabolism</keyword>
<evidence type="ECO:0000313" key="21">
    <source>
        <dbReference type="Proteomes" id="UP000220836"/>
    </source>
</evidence>
<comment type="similarity">
    <text evidence="5 18">Belongs to the CDS family.</text>
</comment>
<evidence type="ECO:0000256" key="6">
    <source>
        <dbReference type="ARBA" id="ARBA00012487"/>
    </source>
</evidence>
<feature type="transmembrane region" description="Helical" evidence="19">
    <location>
        <begin position="58"/>
        <end position="77"/>
    </location>
</feature>
<keyword evidence="17" id="KW-1208">Phospholipid metabolism</keyword>
<evidence type="ECO:0000256" key="10">
    <source>
        <dbReference type="ARBA" id="ARBA00022679"/>
    </source>
</evidence>
<feature type="transmembrane region" description="Helical" evidence="19">
    <location>
        <begin position="132"/>
        <end position="149"/>
    </location>
</feature>
<dbReference type="GO" id="GO:0005886">
    <property type="term" value="C:plasma membrane"/>
    <property type="evidence" value="ECO:0007669"/>
    <property type="project" value="UniProtKB-SubCell"/>
</dbReference>
<dbReference type="GO" id="GO:0016024">
    <property type="term" value="P:CDP-diacylglycerol biosynthetic process"/>
    <property type="evidence" value="ECO:0007669"/>
    <property type="project" value="UniProtKB-UniPathway"/>
</dbReference>
<evidence type="ECO:0000256" key="5">
    <source>
        <dbReference type="ARBA" id="ARBA00010185"/>
    </source>
</evidence>
<evidence type="ECO:0000256" key="13">
    <source>
        <dbReference type="ARBA" id="ARBA00022989"/>
    </source>
</evidence>
<dbReference type="AlphaFoldDB" id="A0A238K807"/>
<dbReference type="Pfam" id="PF01148">
    <property type="entry name" value="CTP_transf_1"/>
    <property type="match status" value="1"/>
</dbReference>
<organism evidence="20 21">
    <name type="scientific">Pelagimonas varians</name>
    <dbReference type="NCBI Taxonomy" id="696760"/>
    <lineage>
        <taxon>Bacteria</taxon>
        <taxon>Pseudomonadati</taxon>
        <taxon>Pseudomonadota</taxon>
        <taxon>Alphaproteobacteria</taxon>
        <taxon>Rhodobacterales</taxon>
        <taxon>Roseobacteraceae</taxon>
        <taxon>Pelagimonas</taxon>
    </lineage>
</organism>
<evidence type="ECO:0000256" key="12">
    <source>
        <dbReference type="ARBA" id="ARBA00022695"/>
    </source>
</evidence>
<accession>A0A238K807</accession>
<keyword evidence="15 19" id="KW-0472">Membrane</keyword>
<evidence type="ECO:0000256" key="17">
    <source>
        <dbReference type="ARBA" id="ARBA00023264"/>
    </source>
</evidence>
<keyword evidence="8" id="KW-1003">Cell membrane</keyword>
<evidence type="ECO:0000256" key="1">
    <source>
        <dbReference type="ARBA" id="ARBA00001698"/>
    </source>
</evidence>
<evidence type="ECO:0000256" key="19">
    <source>
        <dbReference type="SAM" id="Phobius"/>
    </source>
</evidence>
<evidence type="ECO:0000256" key="4">
    <source>
        <dbReference type="ARBA" id="ARBA00005189"/>
    </source>
</evidence>
<dbReference type="GO" id="GO:0004605">
    <property type="term" value="F:phosphatidate cytidylyltransferase activity"/>
    <property type="evidence" value="ECO:0007669"/>
    <property type="project" value="UniProtKB-EC"/>
</dbReference>
<dbReference type="Proteomes" id="UP000220836">
    <property type="component" value="Unassembled WGS sequence"/>
</dbReference>
<feature type="transmembrane region" description="Helical" evidence="19">
    <location>
        <begin position="108"/>
        <end position="126"/>
    </location>
</feature>
<dbReference type="EMBL" id="FXYH01000004">
    <property type="protein sequence ID" value="SMX38935.1"/>
    <property type="molecule type" value="Genomic_DNA"/>
</dbReference>
<keyword evidence="21" id="KW-1185">Reference proteome</keyword>
<evidence type="ECO:0000313" key="20">
    <source>
        <dbReference type="EMBL" id="SMX38935.1"/>
    </source>
</evidence>
<feature type="transmembrane region" description="Helical" evidence="19">
    <location>
        <begin position="13"/>
        <end position="46"/>
    </location>
</feature>
<evidence type="ECO:0000256" key="8">
    <source>
        <dbReference type="ARBA" id="ARBA00022475"/>
    </source>
</evidence>
<dbReference type="InterPro" id="IPR000374">
    <property type="entry name" value="PC_trans"/>
</dbReference>
<comment type="catalytic activity">
    <reaction evidence="1 18">
        <text>a 1,2-diacyl-sn-glycero-3-phosphate + CTP + H(+) = a CDP-1,2-diacyl-sn-glycerol + diphosphate</text>
        <dbReference type="Rhea" id="RHEA:16229"/>
        <dbReference type="ChEBI" id="CHEBI:15378"/>
        <dbReference type="ChEBI" id="CHEBI:33019"/>
        <dbReference type="ChEBI" id="CHEBI:37563"/>
        <dbReference type="ChEBI" id="CHEBI:58332"/>
        <dbReference type="ChEBI" id="CHEBI:58608"/>
        <dbReference type="EC" id="2.7.7.41"/>
    </reaction>
</comment>
<feature type="transmembrane region" description="Helical" evidence="19">
    <location>
        <begin position="169"/>
        <end position="189"/>
    </location>
</feature>
<dbReference type="PANTHER" id="PTHR46382">
    <property type="entry name" value="PHOSPHATIDATE CYTIDYLYLTRANSFERASE"/>
    <property type="match status" value="1"/>
</dbReference>
<evidence type="ECO:0000256" key="11">
    <source>
        <dbReference type="ARBA" id="ARBA00022692"/>
    </source>
</evidence>
<sequence length="258" mass="26995">MTDKWRDLGPRLISAVAMLAVAIGAAWTGPLAFAVLVSVATGLMLWELTRMHGPRFRFLPKAAAAAAAVLVFIDYPMLLGALWVYPVAASLILAGILTFGVNNDRRLFAPYAMAALLTGTLLAGLFEVSPSSVLVLLAVVIFTDVAGYFAGKSIGGKKFWPTISPKKTWAGVIAGWIAAGGVGVVAAITGSFEVMVIPVAMLMSFASQLGDIAESGLKRRAGVKDSSNMIPGHGGVLDRFDGVVGASLVLLVYMLLKT</sequence>